<protein>
    <recommendedName>
        <fullName evidence="3">Phage portal protein</fullName>
    </recommendedName>
</protein>
<dbReference type="InterPro" id="IPR018755">
    <property type="entry name" value="Phage_Mu_Gp48"/>
</dbReference>
<keyword evidence="2" id="KW-1185">Reference proteome</keyword>
<proteinExistence type="predicted"/>
<name>A0ABY4RNL0_9BACL</name>
<dbReference type="Proteomes" id="UP001057134">
    <property type="component" value="Chromosome"/>
</dbReference>
<dbReference type="Pfam" id="PF10076">
    <property type="entry name" value="Phage_Mu_Gp48"/>
    <property type="match status" value="1"/>
</dbReference>
<evidence type="ECO:0008006" key="3">
    <source>
        <dbReference type="Google" id="ProtNLM"/>
    </source>
</evidence>
<evidence type="ECO:0000313" key="1">
    <source>
        <dbReference type="EMBL" id="UQZ84031.1"/>
    </source>
</evidence>
<evidence type="ECO:0000313" key="2">
    <source>
        <dbReference type="Proteomes" id="UP001057134"/>
    </source>
</evidence>
<organism evidence="1 2">
    <name type="scientific">Paenibacillus konkukensis</name>
    <dbReference type="NCBI Taxonomy" id="2020716"/>
    <lineage>
        <taxon>Bacteria</taxon>
        <taxon>Bacillati</taxon>
        <taxon>Bacillota</taxon>
        <taxon>Bacilli</taxon>
        <taxon>Bacillales</taxon>
        <taxon>Paenibacillaceae</taxon>
        <taxon>Paenibacillus</taxon>
    </lineage>
</organism>
<gene>
    <name evidence="1" type="ORF">SK3146_03243</name>
</gene>
<sequence length="179" mass="19934">MGDYLPLYYRDSVAANGILTAESAELADLNAEISDVLAQYFVDTATWGLAHWERICGIATDKAKPPEQRRSVIKSKLRGIGTVTVSLIKNVAEAYVNGEVGVTEDNANYSLTITFISSRGIPPNLDDIQSVLRETIPAHLGLTFKFTYLIWSELDALGWTWDMLENKALTYDQLEVYKP</sequence>
<reference evidence="1" key="2">
    <citation type="journal article" date="2021" name="J Anim Sci Technol">
        <title>Complete genome sequence of Paenibacillus konkukensis sp. nov. SK3146 as a potential probiotic strain.</title>
        <authorList>
            <person name="Jung H.I."/>
            <person name="Park S."/>
            <person name="Niu K.M."/>
            <person name="Lee S.W."/>
            <person name="Kothari D."/>
            <person name="Yi K.J."/>
            <person name="Kim S.K."/>
        </authorList>
    </citation>
    <scope>NUCLEOTIDE SEQUENCE</scope>
    <source>
        <strain evidence="1">SK3146</strain>
    </source>
</reference>
<dbReference type="EMBL" id="CP027059">
    <property type="protein sequence ID" value="UQZ84031.1"/>
    <property type="molecule type" value="Genomic_DNA"/>
</dbReference>
<accession>A0ABY4RNL0</accession>
<dbReference type="RefSeq" id="WP_249865986.1">
    <property type="nucleotide sequence ID" value="NZ_CP027059.1"/>
</dbReference>
<reference evidence="1" key="1">
    <citation type="submission" date="2018-02" db="EMBL/GenBank/DDBJ databases">
        <authorList>
            <person name="Kim S.-K."/>
            <person name="Jung H.-I."/>
            <person name="Lee S.-W."/>
        </authorList>
    </citation>
    <scope>NUCLEOTIDE SEQUENCE</scope>
    <source>
        <strain evidence="1">SK3146</strain>
    </source>
</reference>